<evidence type="ECO:0000259" key="2">
    <source>
        <dbReference type="PROSITE" id="PS50015"/>
    </source>
</evidence>
<dbReference type="Gene3D" id="1.10.225.10">
    <property type="entry name" value="Saposin-like"/>
    <property type="match status" value="2"/>
</dbReference>
<dbReference type="SUPFAM" id="SSF47862">
    <property type="entry name" value="Saposin"/>
    <property type="match status" value="2"/>
</dbReference>
<feature type="domain" description="Saposin B-type" evidence="2">
    <location>
        <begin position="95"/>
        <end position="176"/>
    </location>
</feature>
<sequence>MDDGGGGGGWIMAHDNVLDCLHILIQISIDGDREGWVAAHLDVIVPIIEYMMEIGMLSSFLVLLVMLSHVDARLGIEPKFMDQGNKLSSMEGQSPNSICNSCLEASRKAEKALSDPNLFGYADLLSSEVCHILPSELKSKCLQKSEAYMHQTRLFLQDLFNEESLCNSTGLCLDESMLQTDNSLNLLNKFSPEMKIMETLIEYCEEADENEEQCKQMVYKYVPLILSKLDKLKTNDLCRLMNLCDEGISL</sequence>
<gene>
    <name evidence="3" type="ORF">COCNU_06G014940</name>
</gene>
<dbReference type="InterPro" id="IPR051428">
    <property type="entry name" value="Sphingo_Act-Surfact_Prot"/>
</dbReference>
<proteinExistence type="predicted"/>
<evidence type="ECO:0000313" key="4">
    <source>
        <dbReference type="Proteomes" id="UP000797356"/>
    </source>
</evidence>
<accession>A0A8K0N3K2</accession>
<name>A0A8K0N3K2_COCNU</name>
<dbReference type="InterPro" id="IPR011001">
    <property type="entry name" value="Saposin-like"/>
</dbReference>
<dbReference type="PROSITE" id="PS50015">
    <property type="entry name" value="SAP_B"/>
    <property type="match status" value="1"/>
</dbReference>
<reference evidence="3" key="2">
    <citation type="submission" date="2019-07" db="EMBL/GenBank/DDBJ databases">
        <authorList>
            <person name="Yang Y."/>
            <person name="Bocs S."/>
            <person name="Baudouin L."/>
        </authorList>
    </citation>
    <scope>NUCLEOTIDE SEQUENCE</scope>
    <source>
        <tissue evidence="3">Spear leaf of Hainan Tall coconut</tissue>
    </source>
</reference>
<keyword evidence="4" id="KW-1185">Reference proteome</keyword>
<comment type="caution">
    <text evidence="3">The sequence shown here is derived from an EMBL/GenBank/DDBJ whole genome shotgun (WGS) entry which is preliminary data.</text>
</comment>
<dbReference type="OrthoDB" id="69496at2759"/>
<evidence type="ECO:0000256" key="1">
    <source>
        <dbReference type="ARBA" id="ARBA00023157"/>
    </source>
</evidence>
<evidence type="ECO:0000313" key="3">
    <source>
        <dbReference type="EMBL" id="KAG1347665.1"/>
    </source>
</evidence>
<dbReference type="PANTHER" id="PTHR11480">
    <property type="entry name" value="SAPOSIN-RELATED"/>
    <property type="match status" value="1"/>
</dbReference>
<protein>
    <submittedName>
        <fullName evidence="3">Putative proactivator polypeptide-like 1</fullName>
    </submittedName>
</protein>
<dbReference type="AlphaFoldDB" id="A0A8K0N3K2"/>
<dbReference type="Proteomes" id="UP000797356">
    <property type="component" value="Chromosome 6"/>
</dbReference>
<dbReference type="PANTHER" id="PTHR11480:SF87">
    <property type="entry name" value="PROSAPOSIN-LIKE"/>
    <property type="match status" value="1"/>
</dbReference>
<organism evidence="3 4">
    <name type="scientific">Cocos nucifera</name>
    <name type="common">Coconut palm</name>
    <dbReference type="NCBI Taxonomy" id="13894"/>
    <lineage>
        <taxon>Eukaryota</taxon>
        <taxon>Viridiplantae</taxon>
        <taxon>Streptophyta</taxon>
        <taxon>Embryophyta</taxon>
        <taxon>Tracheophyta</taxon>
        <taxon>Spermatophyta</taxon>
        <taxon>Magnoliopsida</taxon>
        <taxon>Liliopsida</taxon>
        <taxon>Arecaceae</taxon>
        <taxon>Arecoideae</taxon>
        <taxon>Cocoseae</taxon>
        <taxon>Attaleinae</taxon>
        <taxon>Cocos</taxon>
    </lineage>
</organism>
<keyword evidence="1" id="KW-1015">Disulfide bond</keyword>
<reference evidence="3" key="1">
    <citation type="journal article" date="2017" name="Gigascience">
        <title>The genome draft of coconut (Cocos nucifera).</title>
        <authorList>
            <person name="Xiao Y."/>
            <person name="Xu P."/>
            <person name="Fan H."/>
            <person name="Baudouin L."/>
            <person name="Xia W."/>
            <person name="Bocs S."/>
            <person name="Xu J."/>
            <person name="Li Q."/>
            <person name="Guo A."/>
            <person name="Zhou L."/>
            <person name="Li J."/>
            <person name="Wu Y."/>
            <person name="Ma Z."/>
            <person name="Armero A."/>
            <person name="Issali A.E."/>
            <person name="Liu N."/>
            <person name="Peng M."/>
            <person name="Yang Y."/>
        </authorList>
    </citation>
    <scope>NUCLEOTIDE SEQUENCE</scope>
    <source>
        <tissue evidence="3">Spear leaf of Hainan Tall coconut</tissue>
    </source>
</reference>
<dbReference type="InterPro" id="IPR008139">
    <property type="entry name" value="SaposinB_dom"/>
</dbReference>
<dbReference type="EMBL" id="CM017877">
    <property type="protein sequence ID" value="KAG1347665.1"/>
    <property type="molecule type" value="Genomic_DNA"/>
</dbReference>